<dbReference type="AlphaFoldDB" id="A0A1N6S8Q2"/>
<evidence type="ECO:0000313" key="11">
    <source>
        <dbReference type="EMBL" id="SIQ37336.1"/>
    </source>
</evidence>
<dbReference type="PROSITE" id="PS51826">
    <property type="entry name" value="PSBD"/>
    <property type="match status" value="1"/>
</dbReference>
<dbReference type="PANTHER" id="PTHR43178">
    <property type="entry name" value="DIHYDROLIPOAMIDE ACETYLTRANSFERASE COMPONENT OF PYRUVATE DEHYDROGENASE COMPLEX"/>
    <property type="match status" value="1"/>
</dbReference>
<comment type="similarity">
    <text evidence="2 6">Belongs to the 2-oxoacid dehydrogenase family.</text>
</comment>
<dbReference type="SUPFAM" id="SSF52777">
    <property type="entry name" value="CoA-dependent acyltransferases"/>
    <property type="match status" value="1"/>
</dbReference>
<dbReference type="Gene3D" id="2.40.50.100">
    <property type="match status" value="1"/>
</dbReference>
<reference evidence="11 12" key="1">
    <citation type="submission" date="2017-01" db="EMBL/GenBank/DDBJ databases">
        <authorList>
            <person name="Mah S.A."/>
            <person name="Swanson W.J."/>
            <person name="Moy G.W."/>
            <person name="Vacquier V.D."/>
        </authorList>
    </citation>
    <scope>NUCLEOTIDE SEQUENCE [LARGE SCALE GENOMIC DNA]</scope>
    <source>
        <strain evidence="11 12">NIO-1016</strain>
    </source>
</reference>
<dbReference type="EMBL" id="MWSK01000002">
    <property type="protein sequence ID" value="OXS79246.1"/>
    <property type="molecule type" value="Genomic_DNA"/>
</dbReference>
<dbReference type="InterPro" id="IPR004167">
    <property type="entry name" value="PSBD"/>
</dbReference>
<dbReference type="SUPFAM" id="SSF51230">
    <property type="entry name" value="Single hybrid motif"/>
    <property type="match status" value="1"/>
</dbReference>
<dbReference type="SUPFAM" id="SSF47005">
    <property type="entry name" value="Peripheral subunit-binding domain of 2-oxo acid dehydrogenase complex"/>
    <property type="match status" value="1"/>
</dbReference>
<dbReference type="Gene3D" id="4.10.320.10">
    <property type="entry name" value="E3-binding domain"/>
    <property type="match status" value="1"/>
</dbReference>
<proteinExistence type="inferred from homology"/>
<dbReference type="Gene3D" id="3.30.559.10">
    <property type="entry name" value="Chloramphenicol acetyltransferase-like domain"/>
    <property type="match status" value="1"/>
</dbReference>
<evidence type="ECO:0000313" key="10">
    <source>
        <dbReference type="EMBL" id="OXS79246.1"/>
    </source>
</evidence>
<evidence type="ECO:0000256" key="3">
    <source>
        <dbReference type="ARBA" id="ARBA00022679"/>
    </source>
</evidence>
<protein>
    <recommendedName>
        <fullName evidence="6">Dihydrolipoamide acetyltransferase component of pyruvate dehydrogenase complex</fullName>
        <ecNumber evidence="6">2.3.1.-</ecNumber>
    </recommendedName>
</protein>
<name>A0A1N6S8Q2_9BACI</name>
<dbReference type="GO" id="GO:0031405">
    <property type="term" value="F:lipoic acid binding"/>
    <property type="evidence" value="ECO:0007669"/>
    <property type="project" value="TreeGrafter"/>
</dbReference>
<dbReference type="PROSITE" id="PS50968">
    <property type="entry name" value="BIOTINYL_LIPOYL"/>
    <property type="match status" value="1"/>
</dbReference>
<sequence length="419" mass="44938">MGVNVIMPKLGMGMEEGTVVEWLKQEGDEVKKGDSVAVISSDKIEKDVEAPADGVLLKIQASSDEVVKVGEAIGIVGEAGEETDATAAPQAELHREAPEMPVETPSSIQQTEEPVAAKAEKYVSRIRVSPAARKLAKAHGMDVTGIPGTGPNGRITRSDVERHIGHITPEPEPSISSPAPEADVEPVTSRSSIGKPLAGMRKVIADRMFKSLQTTAQLTITMKADVTDLLTIRQQMNESLQSSGVKLTVTDFVAKAVIASLKKHPAMNATLENGKLALHDRVHLGIAVALDGGLMVPVINDACCLSIKKLSEQIRTNADDVRNGRVGAEKLKGSTFTITNLGHYDVEYFTPVLNPPEIGILGLGRAMPQALFVGDELQKRTIQPLSLTFDHRAIDGAPAAEFLQTIKTMLEQPYRMLAE</sequence>
<reference evidence="10" key="3">
    <citation type="submission" date="2017-03" db="EMBL/GenBank/DDBJ databases">
        <authorList>
            <person name="Dastager S.G."/>
            <person name="Neurgaonkar P.S."/>
            <person name="Dharne M.S."/>
        </authorList>
    </citation>
    <scope>NUCLEOTIDE SEQUENCE</scope>
    <source>
        <strain evidence="10">DSM 25145</strain>
    </source>
</reference>
<evidence type="ECO:0000259" key="8">
    <source>
        <dbReference type="PROSITE" id="PS50968"/>
    </source>
</evidence>
<dbReference type="Proteomes" id="UP000215545">
    <property type="component" value="Unassembled WGS sequence"/>
</dbReference>
<dbReference type="EMBL" id="FTLX01000002">
    <property type="protein sequence ID" value="SIQ37336.1"/>
    <property type="molecule type" value="Genomic_DNA"/>
</dbReference>
<dbReference type="RefSeq" id="WP_045849637.1">
    <property type="nucleotide sequence ID" value="NZ_FTLX01000002.1"/>
</dbReference>
<accession>A0A1N6S8Q2</accession>
<dbReference type="InterPro" id="IPR050743">
    <property type="entry name" value="2-oxoacid_DH_E2_comp"/>
</dbReference>
<dbReference type="InterPro" id="IPR023213">
    <property type="entry name" value="CAT-like_dom_sf"/>
</dbReference>
<evidence type="ECO:0000313" key="13">
    <source>
        <dbReference type="Proteomes" id="UP000215545"/>
    </source>
</evidence>
<evidence type="ECO:0000256" key="1">
    <source>
        <dbReference type="ARBA" id="ARBA00001938"/>
    </source>
</evidence>
<dbReference type="CDD" id="cd06849">
    <property type="entry name" value="lipoyl_domain"/>
    <property type="match status" value="1"/>
</dbReference>
<keyword evidence="4 6" id="KW-0450">Lipoyl</keyword>
<evidence type="ECO:0000256" key="5">
    <source>
        <dbReference type="ARBA" id="ARBA00023315"/>
    </source>
</evidence>
<dbReference type="InterPro" id="IPR000089">
    <property type="entry name" value="Biotin_lipoyl"/>
</dbReference>
<dbReference type="Proteomes" id="UP000186385">
    <property type="component" value="Unassembled WGS sequence"/>
</dbReference>
<evidence type="ECO:0000256" key="4">
    <source>
        <dbReference type="ARBA" id="ARBA00022823"/>
    </source>
</evidence>
<dbReference type="InterPro" id="IPR036625">
    <property type="entry name" value="E3-bd_dom_sf"/>
</dbReference>
<keyword evidence="13" id="KW-1185">Reference proteome</keyword>
<keyword evidence="11" id="KW-0670">Pyruvate</keyword>
<organism evidence="11 12">
    <name type="scientific">Domibacillus enclensis</name>
    <dbReference type="NCBI Taxonomy" id="1017273"/>
    <lineage>
        <taxon>Bacteria</taxon>
        <taxon>Bacillati</taxon>
        <taxon>Bacillota</taxon>
        <taxon>Bacilli</taxon>
        <taxon>Bacillales</taxon>
        <taxon>Bacillaceae</taxon>
        <taxon>Domibacillus</taxon>
    </lineage>
</organism>
<dbReference type="GO" id="GO:0005737">
    <property type="term" value="C:cytoplasm"/>
    <property type="evidence" value="ECO:0007669"/>
    <property type="project" value="TreeGrafter"/>
</dbReference>
<evidence type="ECO:0000256" key="6">
    <source>
        <dbReference type="RuleBase" id="RU003423"/>
    </source>
</evidence>
<dbReference type="Pfam" id="PF02817">
    <property type="entry name" value="E3_binding"/>
    <property type="match status" value="1"/>
</dbReference>
<dbReference type="STRING" id="1017273.SAMN05443094_102345"/>
<dbReference type="Pfam" id="PF00198">
    <property type="entry name" value="2-oxoacid_dh"/>
    <property type="match status" value="1"/>
</dbReference>
<dbReference type="Pfam" id="PF00364">
    <property type="entry name" value="Biotin_lipoyl"/>
    <property type="match status" value="1"/>
</dbReference>
<dbReference type="InterPro" id="IPR001078">
    <property type="entry name" value="2-oxoacid_DH_actylTfrase"/>
</dbReference>
<keyword evidence="3 6" id="KW-0808">Transferase</keyword>
<evidence type="ECO:0000256" key="7">
    <source>
        <dbReference type="SAM" id="MobiDB-lite"/>
    </source>
</evidence>
<evidence type="ECO:0000313" key="12">
    <source>
        <dbReference type="Proteomes" id="UP000186385"/>
    </source>
</evidence>
<dbReference type="GO" id="GO:0016407">
    <property type="term" value="F:acetyltransferase activity"/>
    <property type="evidence" value="ECO:0007669"/>
    <property type="project" value="TreeGrafter"/>
</dbReference>
<dbReference type="PANTHER" id="PTHR43178:SF5">
    <property type="entry name" value="LIPOAMIDE ACYLTRANSFERASE COMPONENT OF BRANCHED-CHAIN ALPHA-KETO ACID DEHYDROGENASE COMPLEX, MITOCHONDRIAL"/>
    <property type="match status" value="1"/>
</dbReference>
<evidence type="ECO:0000259" key="9">
    <source>
        <dbReference type="PROSITE" id="PS51826"/>
    </source>
</evidence>
<keyword evidence="5 6" id="KW-0012">Acyltransferase</keyword>
<feature type="domain" description="Lipoyl-binding" evidence="8">
    <location>
        <begin position="2"/>
        <end position="77"/>
    </location>
</feature>
<reference evidence="13" key="2">
    <citation type="submission" date="2017-03" db="EMBL/GenBank/DDBJ databases">
        <title>Bacillus sp. V-88(T) DSM27956, whole genome shotgun sequencing project.</title>
        <authorList>
            <person name="Dastager S.G."/>
            <person name="Neurgaonkar P.S."/>
            <person name="Dharne M.S."/>
        </authorList>
    </citation>
    <scope>NUCLEOTIDE SEQUENCE [LARGE SCALE GENOMIC DNA]</scope>
    <source>
        <strain evidence="13">DSM 25145</strain>
    </source>
</reference>
<dbReference type="OrthoDB" id="9805770at2"/>
<dbReference type="EC" id="2.3.1.-" evidence="6"/>
<feature type="region of interest" description="Disordered" evidence="7">
    <location>
        <begin position="96"/>
        <end position="116"/>
    </location>
</feature>
<comment type="cofactor">
    <cofactor evidence="1 6">
        <name>(R)-lipoate</name>
        <dbReference type="ChEBI" id="CHEBI:83088"/>
    </cofactor>
</comment>
<dbReference type="InterPro" id="IPR011053">
    <property type="entry name" value="Single_hybrid_motif"/>
</dbReference>
<evidence type="ECO:0000256" key="2">
    <source>
        <dbReference type="ARBA" id="ARBA00007317"/>
    </source>
</evidence>
<feature type="domain" description="Peripheral subunit-binding (PSBD)" evidence="9">
    <location>
        <begin position="127"/>
        <end position="164"/>
    </location>
</feature>
<feature type="region of interest" description="Disordered" evidence="7">
    <location>
        <begin position="168"/>
        <end position="192"/>
    </location>
</feature>
<gene>
    <name evidence="10" type="ORF">B1B05_05605</name>
    <name evidence="11" type="ORF">SAMN05443094_102345</name>
</gene>